<organism evidence="3 4">
    <name type="scientific">Mycolicibacterium nivoides</name>
    <dbReference type="NCBI Taxonomy" id="2487344"/>
    <lineage>
        <taxon>Bacteria</taxon>
        <taxon>Bacillati</taxon>
        <taxon>Actinomycetota</taxon>
        <taxon>Actinomycetes</taxon>
        <taxon>Mycobacteriales</taxon>
        <taxon>Mycobacteriaceae</taxon>
        <taxon>Mycolicibacterium</taxon>
    </lineage>
</organism>
<dbReference type="InterPro" id="IPR003615">
    <property type="entry name" value="HNH_nuc"/>
</dbReference>
<keyword evidence="3" id="KW-0378">Hydrolase</keyword>
<dbReference type="Proteomes" id="UP001635816">
    <property type="component" value="Unassembled WGS sequence"/>
</dbReference>
<dbReference type="InterPro" id="IPR002711">
    <property type="entry name" value="HNH"/>
</dbReference>
<gene>
    <name evidence="3" type="ORF">ACK4CT_12015</name>
</gene>
<keyword evidence="4" id="KW-1185">Reference proteome</keyword>
<dbReference type="SMART" id="SM00507">
    <property type="entry name" value="HNHc"/>
    <property type="match status" value="1"/>
</dbReference>
<protein>
    <submittedName>
        <fullName evidence="3">HNH endonuclease</fullName>
    </submittedName>
</protein>
<feature type="region of interest" description="Disordered" evidence="1">
    <location>
        <begin position="1"/>
        <end position="40"/>
    </location>
</feature>
<dbReference type="RefSeq" id="WP_409543303.1">
    <property type="nucleotide sequence ID" value="NZ_JBKBDD010000003.1"/>
</dbReference>
<dbReference type="EMBL" id="JBKBDD010000003">
    <property type="protein sequence ID" value="MFN6543905.1"/>
    <property type="molecule type" value="Genomic_DNA"/>
</dbReference>
<feature type="compositionally biased region" description="Basic residues" evidence="1">
    <location>
        <begin position="1"/>
        <end position="15"/>
    </location>
</feature>
<proteinExistence type="predicted"/>
<keyword evidence="3" id="KW-0255">Endonuclease</keyword>
<dbReference type="GO" id="GO:0004519">
    <property type="term" value="F:endonuclease activity"/>
    <property type="evidence" value="ECO:0007669"/>
    <property type="project" value="UniProtKB-KW"/>
</dbReference>
<comment type="caution">
    <text evidence="3">The sequence shown here is derived from an EMBL/GenBank/DDBJ whole genome shotgun (WGS) entry which is preliminary data.</text>
</comment>
<dbReference type="CDD" id="cd00085">
    <property type="entry name" value="HNHc"/>
    <property type="match status" value="1"/>
</dbReference>
<dbReference type="Gene3D" id="1.10.30.50">
    <property type="match status" value="1"/>
</dbReference>
<name>A0ABW9L7Z8_9MYCO</name>
<keyword evidence="3" id="KW-0540">Nuclease</keyword>
<evidence type="ECO:0000313" key="3">
    <source>
        <dbReference type="EMBL" id="MFN6543905.1"/>
    </source>
</evidence>
<accession>A0ABW9L7Z8</accession>
<reference evidence="3 4" key="1">
    <citation type="submission" date="2024-12" db="EMBL/GenBank/DDBJ databases">
        <title>The coexistence of Mycolicibacterium septicum and Mycolicibacterium nivoides in clinical samples.</title>
        <authorList>
            <person name="Wang C."/>
            <person name="Feng Y."/>
            <person name="Zong Z."/>
        </authorList>
    </citation>
    <scope>NUCLEOTIDE SEQUENCE [LARGE SCALE GENOMIC DNA]</scope>
    <source>
        <strain evidence="3 4">120309</strain>
    </source>
</reference>
<evidence type="ECO:0000256" key="1">
    <source>
        <dbReference type="SAM" id="MobiDB-lite"/>
    </source>
</evidence>
<evidence type="ECO:0000313" key="4">
    <source>
        <dbReference type="Proteomes" id="UP001635816"/>
    </source>
</evidence>
<dbReference type="Pfam" id="PF01844">
    <property type="entry name" value="HNH"/>
    <property type="match status" value="1"/>
</dbReference>
<feature type="domain" description="HNH nuclease" evidence="2">
    <location>
        <begin position="27"/>
        <end position="92"/>
    </location>
</feature>
<sequence>MRTQRGRRGTARKIQRNTTTRDRHRRIIARGLPPSPFGPKPPCYHCGDPIDYDAHHLDPLSFTIDHLKPLAVTGPAGDTIDNIVPAHRKCNRDKSDKVLDEELPAGVTFVTERCWWTVAN</sequence>
<evidence type="ECO:0000259" key="2">
    <source>
        <dbReference type="SMART" id="SM00507"/>
    </source>
</evidence>